<keyword evidence="4 6" id="KW-0862">Zinc</keyword>
<evidence type="ECO:0000256" key="2">
    <source>
        <dbReference type="ARBA" id="ARBA00022723"/>
    </source>
</evidence>
<dbReference type="EMBL" id="JARJBB010000004">
    <property type="protein sequence ID" value="MDF3298903.1"/>
    <property type="molecule type" value="Genomic_DNA"/>
</dbReference>
<evidence type="ECO:0000256" key="3">
    <source>
        <dbReference type="ARBA" id="ARBA00022801"/>
    </source>
</evidence>
<evidence type="ECO:0000256" key="6">
    <source>
        <dbReference type="RuleBase" id="RU003983"/>
    </source>
</evidence>
<keyword evidence="10" id="KW-1185">Reference proteome</keyword>
<keyword evidence="5 6" id="KW-0482">Metalloprotease</keyword>
<name>A0ABT6A2M7_9ACTN</name>
<evidence type="ECO:0000259" key="8">
    <source>
        <dbReference type="Pfam" id="PF01435"/>
    </source>
</evidence>
<dbReference type="RefSeq" id="WP_276108460.1">
    <property type="nucleotide sequence ID" value="NZ_JARJBB010000004.1"/>
</dbReference>
<gene>
    <name evidence="9" type="ORF">P3H78_09705</name>
</gene>
<evidence type="ECO:0000256" key="5">
    <source>
        <dbReference type="ARBA" id="ARBA00023049"/>
    </source>
</evidence>
<comment type="cofactor">
    <cofactor evidence="6">
        <name>Zn(2+)</name>
        <dbReference type="ChEBI" id="CHEBI:29105"/>
    </cofactor>
    <text evidence="6">Binds 1 zinc ion per subunit.</text>
</comment>
<feature type="transmembrane region" description="Helical" evidence="7">
    <location>
        <begin position="39"/>
        <end position="64"/>
    </location>
</feature>
<feature type="transmembrane region" description="Helical" evidence="7">
    <location>
        <begin position="290"/>
        <end position="311"/>
    </location>
</feature>
<evidence type="ECO:0000313" key="9">
    <source>
        <dbReference type="EMBL" id="MDF3298903.1"/>
    </source>
</evidence>
<keyword evidence="1 6" id="KW-0645">Protease</keyword>
<accession>A0ABT6A2M7</accession>
<keyword evidence="2" id="KW-0479">Metal-binding</keyword>
<dbReference type="PANTHER" id="PTHR34978:SF3">
    <property type="entry name" value="SLR0241 PROTEIN"/>
    <property type="match status" value="1"/>
</dbReference>
<feature type="domain" description="Peptidase M48" evidence="8">
    <location>
        <begin position="116"/>
        <end position="186"/>
    </location>
</feature>
<organism evidence="9 10">
    <name type="scientific">Streptomyces tropicalis</name>
    <dbReference type="NCBI Taxonomy" id="3034234"/>
    <lineage>
        <taxon>Bacteria</taxon>
        <taxon>Bacillati</taxon>
        <taxon>Actinomycetota</taxon>
        <taxon>Actinomycetes</taxon>
        <taxon>Kitasatosporales</taxon>
        <taxon>Streptomycetaceae</taxon>
        <taxon>Streptomyces</taxon>
    </lineage>
</organism>
<comment type="caution">
    <text evidence="9">The sequence shown here is derived from an EMBL/GenBank/DDBJ whole genome shotgun (WGS) entry which is preliminary data.</text>
</comment>
<dbReference type="CDD" id="cd07326">
    <property type="entry name" value="M56_BlaR1_MecR1_like"/>
    <property type="match status" value="1"/>
</dbReference>
<reference evidence="9 10" key="1">
    <citation type="submission" date="2023-03" db="EMBL/GenBank/DDBJ databases">
        <title>Draft genome sequence of Streptomyces sp. K1PA1 isolated from peat swamp forest in Thailand.</title>
        <authorList>
            <person name="Klaysubun C."/>
            <person name="Duangmal K."/>
        </authorList>
    </citation>
    <scope>NUCLEOTIDE SEQUENCE [LARGE SCALE GENOMIC DNA]</scope>
    <source>
        <strain evidence="9 10">K1PA1</strain>
    </source>
</reference>
<dbReference type="InterPro" id="IPR052173">
    <property type="entry name" value="Beta-lactam_resp_regulator"/>
</dbReference>
<keyword evidence="3 6" id="KW-0378">Hydrolase</keyword>
<keyword evidence="7" id="KW-0812">Transmembrane</keyword>
<comment type="similarity">
    <text evidence="6">Belongs to the peptidase M48 family.</text>
</comment>
<keyword evidence="7" id="KW-0472">Membrane</keyword>
<dbReference type="Gene3D" id="3.30.2010.10">
    <property type="entry name" value="Metalloproteases ('zincins'), catalytic domain"/>
    <property type="match status" value="1"/>
</dbReference>
<evidence type="ECO:0000256" key="1">
    <source>
        <dbReference type="ARBA" id="ARBA00022670"/>
    </source>
</evidence>
<evidence type="ECO:0000256" key="7">
    <source>
        <dbReference type="SAM" id="Phobius"/>
    </source>
</evidence>
<dbReference type="InterPro" id="IPR001915">
    <property type="entry name" value="Peptidase_M48"/>
</dbReference>
<evidence type="ECO:0000313" key="10">
    <source>
        <dbReference type="Proteomes" id="UP001221150"/>
    </source>
</evidence>
<proteinExistence type="inferred from homology"/>
<protein>
    <submittedName>
        <fullName evidence="9">M56 family metallopeptidase</fullName>
    </submittedName>
</protein>
<keyword evidence="7" id="KW-1133">Transmembrane helix</keyword>
<dbReference type="PANTHER" id="PTHR34978">
    <property type="entry name" value="POSSIBLE SENSOR-TRANSDUCER PROTEIN BLAR"/>
    <property type="match status" value="1"/>
</dbReference>
<dbReference type="Proteomes" id="UP001221150">
    <property type="component" value="Unassembled WGS sequence"/>
</dbReference>
<sequence>MSAVVMHLLAYLPLLFPVPAALAARPLADRLDPRLATWLLTVGALALGGLGCAALGVVAAAGVVRLQPAAWVGHWSASVVRAGDTVTTVEAGAAAAILAAAVGAGARLLWRRMRALASAALEAACLPGHEQLAVVEDAAPDAYALPGLPGRVVVSTGMLDALGPADREAMLAHERAHLTCHHYAFVAAAHLAAAVNPLLRPAATAVTYTVERWADEYAAATCGDRRQVARAVGRAALATAHHPGRRRLPSAVLGLLGRRGPLAGAGPVPRRVAALLAEPAPSTTLFRLPLLPLAGAAAVVGSSALCAFAAAHDLHVLLGVAGT</sequence>
<dbReference type="Pfam" id="PF01435">
    <property type="entry name" value="Peptidase_M48"/>
    <property type="match status" value="1"/>
</dbReference>
<evidence type="ECO:0000256" key="4">
    <source>
        <dbReference type="ARBA" id="ARBA00022833"/>
    </source>
</evidence>